<protein>
    <recommendedName>
        <fullName evidence="3">Proliferating cell nuclear antigen PCNA N-terminal domain-containing protein</fullName>
    </recommendedName>
</protein>
<keyword evidence="2" id="KW-1185">Reference proteome</keyword>
<comment type="caution">
    <text evidence="1">The sequence shown here is derived from an EMBL/GenBank/DDBJ whole genome shotgun (WGS) entry which is preliminary data.</text>
</comment>
<name>A0ABR8MV11_9BACL</name>
<dbReference type="RefSeq" id="WP_191203379.1">
    <property type="nucleotide sequence ID" value="NZ_JACXZA010000002.1"/>
</dbReference>
<dbReference type="Proteomes" id="UP000609346">
    <property type="component" value="Unassembled WGS sequence"/>
</dbReference>
<accession>A0ABR8MV11</accession>
<evidence type="ECO:0000313" key="1">
    <source>
        <dbReference type="EMBL" id="MBD3919111.1"/>
    </source>
</evidence>
<dbReference type="EMBL" id="JACXZA010000002">
    <property type="protein sequence ID" value="MBD3919111.1"/>
    <property type="molecule type" value="Genomic_DNA"/>
</dbReference>
<sequence>MPIVTLLDKLESQNCYFDCYVNGVTIKNQQINCFTVSKDSIWILTEDSHEIDVKISEFSQIDFDAIVQHARTSLDMLNCLRLLEDAKNYNVYLRRSKTSEGIIMAFYRVRRDADSDSESTDEV</sequence>
<proteinExistence type="predicted"/>
<organism evidence="1 2">
    <name type="scientific">Paenibacillus terricola</name>
    <dbReference type="NCBI Taxonomy" id="2763503"/>
    <lineage>
        <taxon>Bacteria</taxon>
        <taxon>Bacillati</taxon>
        <taxon>Bacillota</taxon>
        <taxon>Bacilli</taxon>
        <taxon>Bacillales</taxon>
        <taxon>Paenibacillaceae</taxon>
        <taxon>Paenibacillus</taxon>
    </lineage>
</organism>
<gene>
    <name evidence="1" type="ORF">H8B09_10125</name>
</gene>
<evidence type="ECO:0000313" key="2">
    <source>
        <dbReference type="Proteomes" id="UP000609346"/>
    </source>
</evidence>
<evidence type="ECO:0008006" key="3">
    <source>
        <dbReference type="Google" id="ProtNLM"/>
    </source>
</evidence>
<reference evidence="1 2" key="1">
    <citation type="submission" date="2020-09" db="EMBL/GenBank/DDBJ databases">
        <title>Paenibacillus sp. strain PR3 16S rRNA gene Genome sequencing and assembly.</title>
        <authorList>
            <person name="Kim J."/>
        </authorList>
    </citation>
    <scope>NUCLEOTIDE SEQUENCE [LARGE SCALE GENOMIC DNA]</scope>
    <source>
        <strain evidence="1 2">PR3</strain>
    </source>
</reference>